<keyword evidence="5" id="KW-0998">Cell outer membrane</keyword>
<evidence type="ECO:0000256" key="5">
    <source>
        <dbReference type="ARBA" id="ARBA00023237"/>
    </source>
</evidence>
<evidence type="ECO:0000256" key="1">
    <source>
        <dbReference type="ARBA" id="ARBA00004442"/>
    </source>
</evidence>
<accession>A0A4R8DJT9</accession>
<sequence>MKKILPYTLLLAGLSTLAGCSKNFLNRPPISSLTSGNFYQTDAEVMAGTAPLYNITWFDYNDKAFLAFGVARGGSLNSNDRTPYIEFDPSSTDQTTLLTGYKAFYKIVAQSNLTMQNIVDAKNATVSDSIRSYGLAECHFMRGLAYYYLVSNWGAVPIIYDNTNQLSDSLLRNTIESVWQFILMDMRYAVNHLPTASYQPGRINKYSAEGMLAKFYLIRSGLDKTLGNRTQSDLDSAKYFASDVISNSGMSLPSDYYNEFVGVNNNAATLDPESLFSLLWQPVNSPWGVNNSFQAYMAFEPQITQTGDGWGSAQGGSAALIKYFLANPNDSIRRKATIMFPGDFYAELDKKDNGVTVPNTTNYAYIKKYVIGSPADNNNLGAFMAAYTNTIILRLAEVYLIYAEATMGNNTSTTDATALAAFNAVRTRAGMPTLTSIAFSDIFQEKWIETAIEGNEWYDILRWYYFDPIDAEAYVTAQDRGISYTLTWVPGSFSPRRYTFTSSGEHFSFNANNVYLPFPEQEMEQAPSLSKTPVPFNFSVLPNY</sequence>
<feature type="signal peptide" evidence="6">
    <location>
        <begin position="1"/>
        <end position="18"/>
    </location>
</feature>
<protein>
    <submittedName>
        <fullName evidence="9">Putative outer membrane starch-binding protein</fullName>
    </submittedName>
</protein>
<comment type="caution">
    <text evidence="9">The sequence shown here is derived from an EMBL/GenBank/DDBJ whole genome shotgun (WGS) entry which is preliminary data.</text>
</comment>
<keyword evidence="10" id="KW-1185">Reference proteome</keyword>
<comment type="subcellular location">
    <subcellularLocation>
        <location evidence="1">Cell outer membrane</location>
    </subcellularLocation>
</comment>
<evidence type="ECO:0000259" key="7">
    <source>
        <dbReference type="Pfam" id="PF07980"/>
    </source>
</evidence>
<evidence type="ECO:0000256" key="3">
    <source>
        <dbReference type="ARBA" id="ARBA00022729"/>
    </source>
</evidence>
<proteinExistence type="inferred from homology"/>
<dbReference type="Pfam" id="PF14322">
    <property type="entry name" value="SusD-like_3"/>
    <property type="match status" value="1"/>
</dbReference>
<dbReference type="GO" id="GO:0009279">
    <property type="term" value="C:cell outer membrane"/>
    <property type="evidence" value="ECO:0007669"/>
    <property type="project" value="UniProtKB-SubCell"/>
</dbReference>
<gene>
    <name evidence="9" type="ORF">EDB95_5435</name>
</gene>
<evidence type="ECO:0000313" key="10">
    <source>
        <dbReference type="Proteomes" id="UP000294498"/>
    </source>
</evidence>
<dbReference type="InterPro" id="IPR033985">
    <property type="entry name" value="SusD-like_N"/>
</dbReference>
<evidence type="ECO:0000256" key="2">
    <source>
        <dbReference type="ARBA" id="ARBA00006275"/>
    </source>
</evidence>
<dbReference type="PROSITE" id="PS51257">
    <property type="entry name" value="PROKAR_LIPOPROTEIN"/>
    <property type="match status" value="1"/>
</dbReference>
<reference evidence="9 10" key="1">
    <citation type="submission" date="2019-03" db="EMBL/GenBank/DDBJ databases">
        <title>Genomic Encyclopedia of Type Strains, Phase IV (KMG-IV): sequencing the most valuable type-strain genomes for metagenomic binning, comparative biology and taxonomic classification.</title>
        <authorList>
            <person name="Goeker M."/>
        </authorList>
    </citation>
    <scope>NUCLEOTIDE SEQUENCE [LARGE SCALE GENOMIC DNA]</scope>
    <source>
        <strain evidence="9 10">DSM 100059</strain>
    </source>
</reference>
<feature type="chain" id="PRO_5020927856" evidence="6">
    <location>
        <begin position="19"/>
        <end position="544"/>
    </location>
</feature>
<evidence type="ECO:0000313" key="9">
    <source>
        <dbReference type="EMBL" id="TDW97584.1"/>
    </source>
</evidence>
<keyword evidence="3 6" id="KW-0732">Signal</keyword>
<dbReference type="RefSeq" id="WP_134000078.1">
    <property type="nucleotide sequence ID" value="NZ_SODV01000002.1"/>
</dbReference>
<dbReference type="AlphaFoldDB" id="A0A4R8DJT9"/>
<evidence type="ECO:0000256" key="4">
    <source>
        <dbReference type="ARBA" id="ARBA00023136"/>
    </source>
</evidence>
<evidence type="ECO:0000259" key="8">
    <source>
        <dbReference type="Pfam" id="PF14322"/>
    </source>
</evidence>
<name>A0A4R8DJT9_9BACT</name>
<organism evidence="9 10">
    <name type="scientific">Dinghuibacter silviterrae</name>
    <dbReference type="NCBI Taxonomy" id="1539049"/>
    <lineage>
        <taxon>Bacteria</taxon>
        <taxon>Pseudomonadati</taxon>
        <taxon>Bacteroidota</taxon>
        <taxon>Chitinophagia</taxon>
        <taxon>Chitinophagales</taxon>
        <taxon>Chitinophagaceae</taxon>
        <taxon>Dinghuibacter</taxon>
    </lineage>
</organism>
<dbReference type="OrthoDB" id="5694214at2"/>
<feature type="domain" description="RagB/SusD" evidence="7">
    <location>
        <begin position="327"/>
        <end position="533"/>
    </location>
</feature>
<dbReference type="Proteomes" id="UP000294498">
    <property type="component" value="Unassembled WGS sequence"/>
</dbReference>
<keyword evidence="4" id="KW-0472">Membrane</keyword>
<comment type="similarity">
    <text evidence="2">Belongs to the SusD family.</text>
</comment>
<evidence type="ECO:0000256" key="6">
    <source>
        <dbReference type="SAM" id="SignalP"/>
    </source>
</evidence>
<dbReference type="InterPro" id="IPR012944">
    <property type="entry name" value="SusD_RagB_dom"/>
</dbReference>
<dbReference type="Pfam" id="PF07980">
    <property type="entry name" value="SusD_RagB"/>
    <property type="match status" value="1"/>
</dbReference>
<dbReference type="SUPFAM" id="SSF48452">
    <property type="entry name" value="TPR-like"/>
    <property type="match status" value="1"/>
</dbReference>
<feature type="domain" description="SusD-like N-terminal" evidence="8">
    <location>
        <begin position="91"/>
        <end position="217"/>
    </location>
</feature>
<dbReference type="EMBL" id="SODV01000002">
    <property type="protein sequence ID" value="TDW97584.1"/>
    <property type="molecule type" value="Genomic_DNA"/>
</dbReference>
<dbReference type="Gene3D" id="1.25.40.390">
    <property type="match status" value="1"/>
</dbReference>
<dbReference type="InterPro" id="IPR011990">
    <property type="entry name" value="TPR-like_helical_dom_sf"/>
</dbReference>